<keyword evidence="1" id="KW-0597">Phosphoprotein</keyword>
<accession>A0A9D2YZZ4</accession>
<proteinExistence type="predicted"/>
<dbReference type="EMBL" id="JAAVVJ010000002">
    <property type="protein sequence ID" value="KAF7229393.1"/>
    <property type="molecule type" value="Genomic_DNA"/>
</dbReference>
<feature type="region of interest" description="Disordered" evidence="2">
    <location>
        <begin position="407"/>
        <end position="440"/>
    </location>
</feature>
<feature type="region of interest" description="Disordered" evidence="2">
    <location>
        <begin position="267"/>
        <end position="287"/>
    </location>
</feature>
<evidence type="ECO:0000256" key="2">
    <source>
        <dbReference type="SAM" id="MobiDB-lite"/>
    </source>
</evidence>
<comment type="caution">
    <text evidence="3">The sequence shown here is derived from an EMBL/GenBank/DDBJ whole genome shotgun (WGS) entry which is preliminary data.</text>
</comment>
<feature type="compositionally biased region" description="Polar residues" evidence="2">
    <location>
        <begin position="367"/>
        <end position="379"/>
    </location>
</feature>
<evidence type="ECO:0000313" key="4">
    <source>
        <dbReference type="EMBL" id="KAF7229394.1"/>
    </source>
</evidence>
<feature type="region of interest" description="Disordered" evidence="2">
    <location>
        <begin position="55"/>
        <end position="78"/>
    </location>
</feature>
<dbReference type="PANTHER" id="PTHR16095">
    <property type="entry name" value="TRANSMEMBRANE PROTEIN 143 FAMILY MEMBER"/>
    <property type="match status" value="1"/>
</dbReference>
<sequence>MDVRLQGNSSLHYGVNGGARRNPSLGGNNTIKYLSKEEQDCLQFFEDTIESLEESLERDQRPAQVTRSQSNRGPLEHVDGLPMMRPNHGVNMSSHQDIIDLVHSEPDLVQNKDPIFNPINPDFHCILQTPESHFGAKLKHNLPSEYDGPLPGRSYGHTDSHSSFHPPGSIPTPVLIAQKIAENQGEGTAHPSTLLQRLSLEKEKPQSNRSNDPPRYPPNINVLLGSKEQQKPVAKINIHERQEQMLANLSGSTHPLVQEISQQALEEKALNSPSRSYSFKNPEPDKSRMEALSKLGLNRTRATSFHSITDKNSQVLPNVPGTRVKSPEANISPTAQTSKGLSDPNSTIPPLSYFHDARKAETRRSQENPSSPTITQNKLYSPPPTEVASMEFNSYGGKSIIVQPTVSTKSEPAPHPTSHEPKNVPSALSNPPELNPYGGKTKVMTPAPINNLPDILSSHMDQTSPTKLEPHLAELNIYGGKSRSINPIAGLNRSTSSPAQKPPPPATAPRPPRNSYHGIVSAPKPPTQALSPDYRRKPSSMFRPQGITVQFCGRGAMNESRREALRKLGLLKDS</sequence>
<name>A0A9D2YZZ4_NOTFU</name>
<feature type="region of interest" description="Disordered" evidence="2">
    <location>
        <begin position="202"/>
        <end position="222"/>
    </location>
</feature>
<protein>
    <submittedName>
        <fullName evidence="3">Transcript variant X1</fullName>
    </submittedName>
    <submittedName>
        <fullName evidence="4">Transcript variant X2</fullName>
    </submittedName>
</protein>
<gene>
    <name evidence="3" type="primary">proser2</name>
    <name evidence="3" type="ORF">G4P62_001096</name>
</gene>
<dbReference type="PANTHER" id="PTHR16095:SF9">
    <property type="entry name" value="PROLINE AND SERINE-RICH PROTEIN 2"/>
    <property type="match status" value="1"/>
</dbReference>
<dbReference type="AlphaFoldDB" id="A0A9D2YZZ4"/>
<feature type="region of interest" description="Disordered" evidence="2">
    <location>
        <begin position="486"/>
        <end position="542"/>
    </location>
</feature>
<dbReference type="KEGG" id="nfu:107386981"/>
<reference evidence="3" key="1">
    <citation type="submission" date="2020-03" db="EMBL/GenBank/DDBJ databases">
        <title>Intra-Species Differences in Population Size shape Life History and Genome Evolution.</title>
        <authorList>
            <person name="Willemsen D."/>
            <person name="Cui R."/>
            <person name="Valenzano D.R."/>
        </authorList>
    </citation>
    <scope>NUCLEOTIDE SEQUENCE</scope>
    <source>
        <strain evidence="3">GRZ</strain>
        <tissue evidence="3">Whole</tissue>
    </source>
</reference>
<dbReference type="EMBL" id="JAAVVJ010000002">
    <property type="protein sequence ID" value="KAF7229394.1"/>
    <property type="molecule type" value="Genomic_DNA"/>
</dbReference>
<dbReference type="Proteomes" id="UP000822369">
    <property type="component" value="Chromosome 2"/>
</dbReference>
<feature type="region of interest" description="Disordered" evidence="2">
    <location>
        <begin position="312"/>
        <end position="387"/>
    </location>
</feature>
<feature type="region of interest" description="Disordered" evidence="2">
    <location>
        <begin position="145"/>
        <end position="172"/>
    </location>
</feature>
<evidence type="ECO:0000313" key="3">
    <source>
        <dbReference type="EMBL" id="KAF7229393.1"/>
    </source>
</evidence>
<feature type="compositionally biased region" description="Polar residues" evidence="2">
    <location>
        <begin position="329"/>
        <end position="349"/>
    </location>
</feature>
<evidence type="ECO:0000313" key="5">
    <source>
        <dbReference type="Proteomes" id="UP000822369"/>
    </source>
</evidence>
<dbReference type="OMA" id="FNSHEER"/>
<feature type="compositionally biased region" description="Polar residues" evidence="2">
    <location>
        <begin position="63"/>
        <end position="72"/>
    </location>
</feature>
<feature type="compositionally biased region" description="Pro residues" evidence="2">
    <location>
        <begin position="500"/>
        <end position="512"/>
    </location>
</feature>
<feature type="compositionally biased region" description="Basic and acidic residues" evidence="2">
    <location>
        <begin position="355"/>
        <end position="366"/>
    </location>
</feature>
<evidence type="ECO:0000256" key="1">
    <source>
        <dbReference type="ARBA" id="ARBA00022553"/>
    </source>
</evidence>
<feature type="compositionally biased region" description="Polar residues" evidence="2">
    <location>
        <begin position="1"/>
        <end position="11"/>
    </location>
</feature>
<organism evidence="3 5">
    <name type="scientific">Nothobranchius furzeri</name>
    <name type="common">Turquoise killifish</name>
    <dbReference type="NCBI Taxonomy" id="105023"/>
    <lineage>
        <taxon>Eukaryota</taxon>
        <taxon>Metazoa</taxon>
        <taxon>Chordata</taxon>
        <taxon>Craniata</taxon>
        <taxon>Vertebrata</taxon>
        <taxon>Euteleostomi</taxon>
        <taxon>Actinopterygii</taxon>
        <taxon>Neopterygii</taxon>
        <taxon>Teleostei</taxon>
        <taxon>Neoteleostei</taxon>
        <taxon>Acanthomorphata</taxon>
        <taxon>Ovalentaria</taxon>
        <taxon>Atherinomorphae</taxon>
        <taxon>Cyprinodontiformes</taxon>
        <taxon>Nothobranchiidae</taxon>
        <taxon>Nothobranchius</taxon>
    </lineage>
</organism>
<feature type="region of interest" description="Disordered" evidence="2">
    <location>
        <begin position="1"/>
        <end position="25"/>
    </location>
</feature>